<comment type="caution">
    <text evidence="1">The sequence shown here is derived from an EMBL/GenBank/DDBJ whole genome shotgun (WGS) entry which is preliminary data.</text>
</comment>
<accession>A0A645ILV0</accession>
<gene>
    <name evidence="1" type="ORF">SDC9_199893</name>
</gene>
<name>A0A645ILV0_9ZZZZ</name>
<evidence type="ECO:0000313" key="1">
    <source>
        <dbReference type="EMBL" id="MPN52237.1"/>
    </source>
</evidence>
<proteinExistence type="predicted"/>
<sequence length="113" mass="12959">MAVELYTILEDASRAAVTASDEIILDMIRTPSLRQMVALSFQSKEFTQQATFLLDESVYRITMRRLEAKRRSIEQLIRIAEKEGSVANDTTSLLLEKKSLDEEIAKMRKPEHV</sequence>
<protein>
    <submittedName>
        <fullName evidence="1">Uncharacterized protein</fullName>
    </submittedName>
</protein>
<dbReference type="EMBL" id="VSSQ01118144">
    <property type="protein sequence ID" value="MPN52237.1"/>
    <property type="molecule type" value="Genomic_DNA"/>
</dbReference>
<dbReference type="AlphaFoldDB" id="A0A645ILV0"/>
<reference evidence="1" key="1">
    <citation type="submission" date="2019-08" db="EMBL/GenBank/DDBJ databases">
        <authorList>
            <person name="Kucharzyk K."/>
            <person name="Murdoch R.W."/>
            <person name="Higgins S."/>
            <person name="Loffler F."/>
        </authorList>
    </citation>
    <scope>NUCLEOTIDE SEQUENCE</scope>
</reference>
<organism evidence="1">
    <name type="scientific">bioreactor metagenome</name>
    <dbReference type="NCBI Taxonomy" id="1076179"/>
    <lineage>
        <taxon>unclassified sequences</taxon>
        <taxon>metagenomes</taxon>
        <taxon>ecological metagenomes</taxon>
    </lineage>
</organism>